<dbReference type="PROSITE" id="PS51186">
    <property type="entry name" value="GNAT"/>
    <property type="match status" value="1"/>
</dbReference>
<protein>
    <submittedName>
        <fullName evidence="2">GNAT family acetyltransferase</fullName>
    </submittedName>
</protein>
<dbReference type="GO" id="GO:1990189">
    <property type="term" value="F:protein N-terminal-serine acetyltransferase activity"/>
    <property type="evidence" value="ECO:0007669"/>
    <property type="project" value="TreeGrafter"/>
</dbReference>
<reference evidence="2 3" key="1">
    <citation type="submission" date="2016-01" db="EMBL/GenBank/DDBJ databases">
        <title>Annotation of Pseudomonas oryzihabitans USDA-ARS-USMARC-56511.</title>
        <authorList>
            <person name="Harhay G.P."/>
            <person name="Harhay D.M."/>
            <person name="Smith T.P.L."/>
            <person name="Bono J.L."/>
            <person name="Heaton M.P."/>
            <person name="Clawson M.L."/>
            <person name="Chitko-Mckown C.G."/>
            <person name="Capik S.F."/>
            <person name="DeDonder K.D."/>
            <person name="Apley M.D."/>
            <person name="Lubbers B.V."/>
            <person name="White B.J."/>
            <person name="Larson R.L."/>
        </authorList>
    </citation>
    <scope>NUCLEOTIDE SEQUENCE [LARGE SCALE GENOMIC DNA]</scope>
    <source>
        <strain evidence="2 3">USDA-ARS-USMARC-56511</strain>
    </source>
</reference>
<dbReference type="Proteomes" id="UP000064137">
    <property type="component" value="Chromosome"/>
</dbReference>
<feature type="domain" description="N-acetyltransferase" evidence="1">
    <location>
        <begin position="22"/>
        <end position="178"/>
    </location>
</feature>
<dbReference type="SUPFAM" id="SSF55729">
    <property type="entry name" value="Acyl-CoA N-acyltransferases (Nat)"/>
    <property type="match status" value="1"/>
</dbReference>
<dbReference type="GO" id="GO:0005737">
    <property type="term" value="C:cytoplasm"/>
    <property type="evidence" value="ECO:0007669"/>
    <property type="project" value="TreeGrafter"/>
</dbReference>
<dbReference type="EMBL" id="CP013987">
    <property type="protein sequence ID" value="ALZ86739.1"/>
    <property type="molecule type" value="Genomic_DNA"/>
</dbReference>
<dbReference type="Pfam" id="PF13302">
    <property type="entry name" value="Acetyltransf_3"/>
    <property type="match status" value="1"/>
</dbReference>
<dbReference type="GO" id="GO:0008999">
    <property type="term" value="F:protein-N-terminal-alanine acetyltransferase activity"/>
    <property type="evidence" value="ECO:0007669"/>
    <property type="project" value="TreeGrafter"/>
</dbReference>
<dbReference type="FunFam" id="3.40.630.30:FF:000047">
    <property type="entry name" value="Acetyltransferase, GNAT family"/>
    <property type="match status" value="1"/>
</dbReference>
<evidence type="ECO:0000313" key="2">
    <source>
        <dbReference type="EMBL" id="ALZ86739.1"/>
    </source>
</evidence>
<keyword evidence="2" id="KW-0808">Transferase</keyword>
<dbReference type="InterPro" id="IPR000182">
    <property type="entry name" value="GNAT_dom"/>
</dbReference>
<dbReference type="Gene3D" id="3.40.630.30">
    <property type="match status" value="1"/>
</dbReference>
<name>A0A0U4WV42_9PSED</name>
<dbReference type="OrthoDB" id="5295305at2"/>
<dbReference type="PANTHER" id="PTHR43441:SF2">
    <property type="entry name" value="FAMILY ACETYLTRANSFERASE, PUTATIVE (AFU_ORTHOLOGUE AFUA_7G00850)-RELATED"/>
    <property type="match status" value="1"/>
</dbReference>
<sequence length="223" mass="25157">MTTLDWTPAHLPQPRLLQGHHVRLEPLDPKRHGADLWQALHDQDPALWDYLPYGPFTEQAAFATWLTGLAEGRDPLFYAVVDPQDGRALGQLSLMSIVPEHGSIEIGHVAFGGRLQRTPLATEAFYLLMQEAFALGYRRLEWKCDDANARSKRAAERLGFSHEGLFRQHRVVKGRNRDTAWFSLLDHEWPGVDAGFRRWLAAENFDAAGRQRSALAVTAGHTS</sequence>
<evidence type="ECO:0000313" key="3">
    <source>
        <dbReference type="Proteomes" id="UP000064137"/>
    </source>
</evidence>
<dbReference type="InterPro" id="IPR016181">
    <property type="entry name" value="Acyl_CoA_acyltransferase"/>
</dbReference>
<accession>A0A0U4WV42</accession>
<proteinExistence type="predicted"/>
<dbReference type="KEGG" id="por:APT59_21905"/>
<evidence type="ECO:0000259" key="1">
    <source>
        <dbReference type="PROSITE" id="PS51186"/>
    </source>
</evidence>
<dbReference type="PANTHER" id="PTHR43441">
    <property type="entry name" value="RIBOSOMAL-PROTEIN-SERINE ACETYLTRANSFERASE"/>
    <property type="match status" value="1"/>
</dbReference>
<dbReference type="AlphaFoldDB" id="A0A0U4WV42"/>
<gene>
    <name evidence="2" type="ORF">APT59_21905</name>
</gene>
<organism evidence="2 3">
    <name type="scientific">Pseudomonas oryzihabitans</name>
    <dbReference type="NCBI Taxonomy" id="47885"/>
    <lineage>
        <taxon>Bacteria</taxon>
        <taxon>Pseudomonadati</taxon>
        <taxon>Pseudomonadota</taxon>
        <taxon>Gammaproteobacteria</taxon>
        <taxon>Pseudomonadales</taxon>
        <taxon>Pseudomonadaceae</taxon>
        <taxon>Pseudomonas</taxon>
    </lineage>
</organism>
<dbReference type="InterPro" id="IPR051908">
    <property type="entry name" value="Ribosomal_N-acetyltransferase"/>
</dbReference>
<dbReference type="RefSeq" id="WP_059316777.1">
    <property type="nucleotide sequence ID" value="NZ_CP013987.1"/>
</dbReference>